<protein>
    <recommendedName>
        <fullName evidence="2">MaoC-like domain-containing protein</fullName>
    </recommendedName>
</protein>
<dbReference type="EMBL" id="JABEMB010000004">
    <property type="protein sequence ID" value="NNH03199.1"/>
    <property type="molecule type" value="Genomic_DNA"/>
</dbReference>
<sequence length="140" mass="14630">MNRAEATVGAQIAIVTTDATTVDWLVGWGTATRDEVDFHYDGAAARARGFSAPVVHGPLKGAWVAAQLAMASGAQWKLVRLACRYRAPDYVGDTLRLTATIDAADPEAGTVEVRFDVANSDGLVTVSGTGTLRRVAGGTP</sequence>
<dbReference type="Proteomes" id="UP000543598">
    <property type="component" value="Unassembled WGS sequence"/>
</dbReference>
<evidence type="ECO:0000313" key="4">
    <source>
        <dbReference type="Proteomes" id="UP000543598"/>
    </source>
</evidence>
<proteinExistence type="inferred from homology"/>
<dbReference type="InterPro" id="IPR029069">
    <property type="entry name" value="HotDog_dom_sf"/>
</dbReference>
<dbReference type="Gene3D" id="3.10.129.10">
    <property type="entry name" value="Hotdog Thioesterase"/>
    <property type="match status" value="1"/>
</dbReference>
<comment type="similarity">
    <text evidence="1">Belongs to the enoyl-CoA hydratase/isomerase family.</text>
</comment>
<dbReference type="RefSeq" id="WP_167037909.1">
    <property type="nucleotide sequence ID" value="NZ_BAAANA010000001.1"/>
</dbReference>
<comment type="caution">
    <text evidence="3">The sequence shown here is derived from an EMBL/GenBank/DDBJ whole genome shotgun (WGS) entry which is preliminary data.</text>
</comment>
<evidence type="ECO:0000256" key="1">
    <source>
        <dbReference type="ARBA" id="ARBA00005254"/>
    </source>
</evidence>
<evidence type="ECO:0000259" key="2">
    <source>
        <dbReference type="Pfam" id="PF01575"/>
    </source>
</evidence>
<dbReference type="InterPro" id="IPR002539">
    <property type="entry name" value="MaoC-like_dom"/>
</dbReference>
<keyword evidence="4" id="KW-1185">Reference proteome</keyword>
<reference evidence="3 4" key="1">
    <citation type="submission" date="2020-05" db="EMBL/GenBank/DDBJ databases">
        <title>MicrobeNet Type strains.</title>
        <authorList>
            <person name="Nicholson A.C."/>
        </authorList>
    </citation>
    <scope>NUCLEOTIDE SEQUENCE [LARGE SCALE GENOMIC DNA]</scope>
    <source>
        <strain evidence="3 4">JCM 14282</strain>
    </source>
</reference>
<organism evidence="3 4">
    <name type="scientific">Microbacterium ulmi</name>
    <dbReference type="NCBI Taxonomy" id="179095"/>
    <lineage>
        <taxon>Bacteria</taxon>
        <taxon>Bacillati</taxon>
        <taxon>Actinomycetota</taxon>
        <taxon>Actinomycetes</taxon>
        <taxon>Micrococcales</taxon>
        <taxon>Microbacteriaceae</taxon>
        <taxon>Microbacterium</taxon>
    </lineage>
</organism>
<evidence type="ECO:0000313" key="3">
    <source>
        <dbReference type="EMBL" id="NNH03199.1"/>
    </source>
</evidence>
<dbReference type="SUPFAM" id="SSF54637">
    <property type="entry name" value="Thioesterase/thiol ester dehydrase-isomerase"/>
    <property type="match status" value="1"/>
</dbReference>
<accession>A0A7Y2LZE2</accession>
<gene>
    <name evidence="3" type="ORF">HLA99_04950</name>
</gene>
<name>A0A7Y2LZE2_9MICO</name>
<dbReference type="AlphaFoldDB" id="A0A7Y2LZE2"/>
<dbReference type="Pfam" id="PF01575">
    <property type="entry name" value="MaoC_dehydratas"/>
    <property type="match status" value="1"/>
</dbReference>
<feature type="domain" description="MaoC-like" evidence="2">
    <location>
        <begin position="8"/>
        <end position="105"/>
    </location>
</feature>